<evidence type="ECO:0000313" key="1">
    <source>
        <dbReference type="EMBL" id="GAA0145341.1"/>
    </source>
</evidence>
<dbReference type="EMBL" id="BAABME010000767">
    <property type="protein sequence ID" value="GAA0145341.1"/>
    <property type="molecule type" value="Genomic_DNA"/>
</dbReference>
<accession>A0AAV3P3N1</accession>
<reference evidence="1 2" key="1">
    <citation type="submission" date="2024-01" db="EMBL/GenBank/DDBJ databases">
        <title>The complete chloroplast genome sequence of Lithospermum erythrorhizon: insights into the phylogenetic relationship among Boraginaceae species and the maternal lineages of purple gromwells.</title>
        <authorList>
            <person name="Okada T."/>
            <person name="Watanabe K."/>
        </authorList>
    </citation>
    <scope>NUCLEOTIDE SEQUENCE [LARGE SCALE GENOMIC DNA]</scope>
</reference>
<gene>
    <name evidence="1" type="ORF">LIER_05559</name>
</gene>
<dbReference type="AlphaFoldDB" id="A0AAV3P3N1"/>
<dbReference type="Proteomes" id="UP001454036">
    <property type="component" value="Unassembled WGS sequence"/>
</dbReference>
<sequence length="96" mass="10949">MKEETVFSRIGKLTSANTNREVEALKASYEPQESVASSFQVSIVKGGGLTIPSKDPVTLQSLKDEFFMESKRSSWKKSMEEIIELTHQRYIYEQTL</sequence>
<keyword evidence="2" id="KW-1185">Reference proteome</keyword>
<comment type="caution">
    <text evidence="1">The sequence shown here is derived from an EMBL/GenBank/DDBJ whole genome shotgun (WGS) entry which is preliminary data.</text>
</comment>
<name>A0AAV3P3N1_LITER</name>
<proteinExistence type="predicted"/>
<organism evidence="1 2">
    <name type="scientific">Lithospermum erythrorhizon</name>
    <name type="common">Purple gromwell</name>
    <name type="synonym">Lithospermum officinale var. erythrorhizon</name>
    <dbReference type="NCBI Taxonomy" id="34254"/>
    <lineage>
        <taxon>Eukaryota</taxon>
        <taxon>Viridiplantae</taxon>
        <taxon>Streptophyta</taxon>
        <taxon>Embryophyta</taxon>
        <taxon>Tracheophyta</taxon>
        <taxon>Spermatophyta</taxon>
        <taxon>Magnoliopsida</taxon>
        <taxon>eudicotyledons</taxon>
        <taxon>Gunneridae</taxon>
        <taxon>Pentapetalae</taxon>
        <taxon>asterids</taxon>
        <taxon>lamiids</taxon>
        <taxon>Boraginales</taxon>
        <taxon>Boraginaceae</taxon>
        <taxon>Boraginoideae</taxon>
        <taxon>Lithospermeae</taxon>
        <taxon>Lithospermum</taxon>
    </lineage>
</organism>
<evidence type="ECO:0000313" key="2">
    <source>
        <dbReference type="Proteomes" id="UP001454036"/>
    </source>
</evidence>
<protein>
    <submittedName>
        <fullName evidence="1">Uncharacterized protein</fullName>
    </submittedName>
</protein>